<dbReference type="AlphaFoldDB" id="A0A1F5FZW2"/>
<sequence>MSQFNLLNRTFVLDTGFGGKSWIGGDTVNNSCIPHFFDLFGISAIYKEFHLCSSKIGIKSFMTFTFYQQWQARA</sequence>
<dbReference type="EMBL" id="MFBA01000035">
    <property type="protein sequence ID" value="OGD85163.1"/>
    <property type="molecule type" value="Genomic_DNA"/>
</dbReference>
<comment type="caution">
    <text evidence="1">The sequence shown here is derived from an EMBL/GenBank/DDBJ whole genome shotgun (WGS) entry which is preliminary data.</text>
</comment>
<organism evidence="1 2">
    <name type="scientific">Candidatus Curtissbacteria bacterium RIFCSPHIGHO2_01_FULL_41_13</name>
    <dbReference type="NCBI Taxonomy" id="1797745"/>
    <lineage>
        <taxon>Bacteria</taxon>
        <taxon>Candidatus Curtissiibacteriota</taxon>
    </lineage>
</organism>
<proteinExistence type="predicted"/>
<dbReference type="Proteomes" id="UP000177069">
    <property type="component" value="Unassembled WGS sequence"/>
</dbReference>
<accession>A0A1F5FZW2</accession>
<evidence type="ECO:0000313" key="1">
    <source>
        <dbReference type="EMBL" id="OGD85163.1"/>
    </source>
</evidence>
<gene>
    <name evidence="1" type="ORF">A2696_00270</name>
</gene>
<evidence type="ECO:0000313" key="2">
    <source>
        <dbReference type="Proteomes" id="UP000177069"/>
    </source>
</evidence>
<protein>
    <submittedName>
        <fullName evidence="1">Uncharacterized protein</fullName>
    </submittedName>
</protein>
<reference evidence="1 2" key="1">
    <citation type="journal article" date="2016" name="Nat. Commun.">
        <title>Thousands of microbial genomes shed light on interconnected biogeochemical processes in an aquifer system.</title>
        <authorList>
            <person name="Anantharaman K."/>
            <person name="Brown C.T."/>
            <person name="Hug L.A."/>
            <person name="Sharon I."/>
            <person name="Castelle C.J."/>
            <person name="Probst A.J."/>
            <person name="Thomas B.C."/>
            <person name="Singh A."/>
            <person name="Wilkins M.J."/>
            <person name="Karaoz U."/>
            <person name="Brodie E.L."/>
            <person name="Williams K.H."/>
            <person name="Hubbard S.S."/>
            <person name="Banfield J.F."/>
        </authorList>
    </citation>
    <scope>NUCLEOTIDE SEQUENCE [LARGE SCALE GENOMIC DNA]</scope>
</reference>
<name>A0A1F5FZW2_9BACT</name>